<comment type="pathway">
    <text evidence="4">Purine metabolism; AMP biosynthesis via salvage pathway; AMP from adenine: step 1/1.</text>
</comment>
<dbReference type="InterPro" id="IPR050054">
    <property type="entry name" value="UPRTase/APRTase"/>
</dbReference>
<comment type="subcellular location">
    <subcellularLocation>
        <location evidence="3">Cytoplasm</location>
    </subcellularLocation>
</comment>
<evidence type="ECO:0000313" key="14">
    <source>
        <dbReference type="EMBL" id="KAK2560715.1"/>
    </source>
</evidence>
<keyword evidence="9" id="KW-0963">Cytoplasm</keyword>
<dbReference type="NCBIfam" id="TIGR01090">
    <property type="entry name" value="apt"/>
    <property type="match status" value="1"/>
</dbReference>
<dbReference type="Pfam" id="PF00156">
    <property type="entry name" value="Pribosyltran"/>
    <property type="match status" value="1"/>
</dbReference>
<evidence type="ECO:0000256" key="9">
    <source>
        <dbReference type="ARBA" id="ARBA00022490"/>
    </source>
</evidence>
<evidence type="ECO:0000256" key="11">
    <source>
        <dbReference type="ARBA" id="ARBA00022679"/>
    </source>
</evidence>
<evidence type="ECO:0000256" key="2">
    <source>
        <dbReference type="ARBA" id="ARBA00003968"/>
    </source>
</evidence>
<reference evidence="14" key="2">
    <citation type="journal article" date="2023" name="Science">
        <title>Genomic signatures of disease resistance in endangered staghorn corals.</title>
        <authorList>
            <person name="Vollmer S.V."/>
            <person name="Selwyn J.D."/>
            <person name="Despard B.A."/>
            <person name="Roesel C.L."/>
        </authorList>
    </citation>
    <scope>NUCLEOTIDE SEQUENCE</scope>
    <source>
        <strain evidence="14">K2</strain>
    </source>
</reference>
<sequence length="186" mass="20295">MAASRGNYSDQEKALEYVKSLIRPFPDFPQPGILFRDICPVLKDCNALRTVTDLITEHLQAKFLDIDAIVGLDARGFLFGPIVAMNLDKAFIPVRKTGKLPGPTIKVSSTKEYGKDVLEMQADAIEKGQKVIILDDLLATGGTLQAACQLVREAGGEVLECVLLVELEDLKGKDKVPAPCHSLVKF</sequence>
<keyword evidence="15" id="KW-1185">Reference proteome</keyword>
<comment type="caution">
    <text evidence="14">The sequence shown here is derived from an EMBL/GenBank/DDBJ whole genome shotgun (WGS) entry which is preliminary data.</text>
</comment>
<keyword evidence="10 14" id="KW-0328">Glycosyltransferase</keyword>
<evidence type="ECO:0000256" key="12">
    <source>
        <dbReference type="ARBA" id="ARBA00022726"/>
    </source>
</evidence>
<evidence type="ECO:0000256" key="4">
    <source>
        <dbReference type="ARBA" id="ARBA00004659"/>
    </source>
</evidence>
<comment type="subunit">
    <text evidence="6">Homodimer.</text>
</comment>
<comment type="catalytic activity">
    <reaction evidence="1">
        <text>AMP + diphosphate = 5-phospho-alpha-D-ribose 1-diphosphate + adenine</text>
        <dbReference type="Rhea" id="RHEA:16609"/>
        <dbReference type="ChEBI" id="CHEBI:16708"/>
        <dbReference type="ChEBI" id="CHEBI:33019"/>
        <dbReference type="ChEBI" id="CHEBI:58017"/>
        <dbReference type="ChEBI" id="CHEBI:456215"/>
        <dbReference type="EC" id="2.4.2.7"/>
    </reaction>
</comment>
<evidence type="ECO:0000256" key="8">
    <source>
        <dbReference type="ARBA" id="ARBA00017366"/>
    </source>
</evidence>
<comment type="function">
    <text evidence="2">Catalyzes a salvage reaction resulting in the formation of AMP, that is energically less costly than de novo synthesis.</text>
</comment>
<keyword evidence="12" id="KW-0660">Purine salvage</keyword>
<dbReference type="GO" id="GO:0003999">
    <property type="term" value="F:adenine phosphoribosyltransferase activity"/>
    <property type="evidence" value="ECO:0007669"/>
    <property type="project" value="UniProtKB-EC"/>
</dbReference>
<evidence type="ECO:0000256" key="10">
    <source>
        <dbReference type="ARBA" id="ARBA00022676"/>
    </source>
</evidence>
<dbReference type="FunFam" id="3.40.50.2020:FF:000004">
    <property type="entry name" value="Adenine phosphoribosyltransferase"/>
    <property type="match status" value="1"/>
</dbReference>
<evidence type="ECO:0000256" key="3">
    <source>
        <dbReference type="ARBA" id="ARBA00004496"/>
    </source>
</evidence>
<dbReference type="EMBL" id="JARQWQ010000035">
    <property type="protein sequence ID" value="KAK2560715.1"/>
    <property type="molecule type" value="Genomic_DNA"/>
</dbReference>
<dbReference type="InterPro" id="IPR000836">
    <property type="entry name" value="PRTase_dom"/>
</dbReference>
<gene>
    <name evidence="14" type="ORF">P5673_016482</name>
</gene>
<dbReference type="InterPro" id="IPR029057">
    <property type="entry name" value="PRTase-like"/>
</dbReference>
<dbReference type="Proteomes" id="UP001249851">
    <property type="component" value="Unassembled WGS sequence"/>
</dbReference>
<dbReference type="CDD" id="cd06223">
    <property type="entry name" value="PRTases_typeI"/>
    <property type="match status" value="1"/>
</dbReference>
<evidence type="ECO:0000256" key="6">
    <source>
        <dbReference type="ARBA" id="ARBA00011738"/>
    </source>
</evidence>
<dbReference type="Gene3D" id="3.40.50.2020">
    <property type="match status" value="1"/>
</dbReference>
<proteinExistence type="inferred from homology"/>
<evidence type="ECO:0000256" key="7">
    <source>
        <dbReference type="ARBA" id="ARBA00011893"/>
    </source>
</evidence>
<accession>A0AAD9QG94</accession>
<dbReference type="GO" id="GO:0044209">
    <property type="term" value="P:AMP salvage"/>
    <property type="evidence" value="ECO:0007669"/>
    <property type="project" value="TreeGrafter"/>
</dbReference>
<dbReference type="GO" id="GO:0002055">
    <property type="term" value="F:adenine binding"/>
    <property type="evidence" value="ECO:0007669"/>
    <property type="project" value="TreeGrafter"/>
</dbReference>
<dbReference type="GO" id="GO:0006168">
    <property type="term" value="P:adenine salvage"/>
    <property type="evidence" value="ECO:0007669"/>
    <property type="project" value="InterPro"/>
</dbReference>
<dbReference type="PANTHER" id="PTHR32315:SF3">
    <property type="entry name" value="ADENINE PHOSPHORIBOSYLTRANSFERASE"/>
    <property type="match status" value="1"/>
</dbReference>
<dbReference type="HAMAP" id="MF_00004">
    <property type="entry name" value="Aden_phosphoribosyltr"/>
    <property type="match status" value="1"/>
</dbReference>
<evidence type="ECO:0000256" key="5">
    <source>
        <dbReference type="ARBA" id="ARBA00008391"/>
    </source>
</evidence>
<evidence type="ECO:0000256" key="1">
    <source>
        <dbReference type="ARBA" id="ARBA00000868"/>
    </source>
</evidence>
<organism evidence="14 15">
    <name type="scientific">Acropora cervicornis</name>
    <name type="common">Staghorn coral</name>
    <dbReference type="NCBI Taxonomy" id="6130"/>
    <lineage>
        <taxon>Eukaryota</taxon>
        <taxon>Metazoa</taxon>
        <taxon>Cnidaria</taxon>
        <taxon>Anthozoa</taxon>
        <taxon>Hexacorallia</taxon>
        <taxon>Scleractinia</taxon>
        <taxon>Astrocoeniina</taxon>
        <taxon>Acroporidae</taxon>
        <taxon>Acropora</taxon>
    </lineage>
</organism>
<dbReference type="GO" id="GO:0005737">
    <property type="term" value="C:cytoplasm"/>
    <property type="evidence" value="ECO:0007669"/>
    <property type="project" value="UniProtKB-SubCell"/>
</dbReference>
<comment type="similarity">
    <text evidence="5">Belongs to the purine/pyrimidine phosphoribosyltransferase family.</text>
</comment>
<dbReference type="GO" id="GO:0006166">
    <property type="term" value="P:purine ribonucleoside salvage"/>
    <property type="evidence" value="ECO:0007669"/>
    <property type="project" value="UniProtKB-KW"/>
</dbReference>
<protein>
    <recommendedName>
        <fullName evidence="8">Adenine phosphoribosyltransferase</fullName>
        <ecNumber evidence="7">2.4.2.7</ecNumber>
    </recommendedName>
</protein>
<evidence type="ECO:0000313" key="15">
    <source>
        <dbReference type="Proteomes" id="UP001249851"/>
    </source>
</evidence>
<dbReference type="GO" id="GO:0016208">
    <property type="term" value="F:AMP binding"/>
    <property type="evidence" value="ECO:0007669"/>
    <property type="project" value="TreeGrafter"/>
</dbReference>
<dbReference type="AlphaFoldDB" id="A0AAD9QG94"/>
<dbReference type="PANTHER" id="PTHR32315">
    <property type="entry name" value="ADENINE PHOSPHORIBOSYLTRANSFERASE"/>
    <property type="match status" value="1"/>
</dbReference>
<dbReference type="InterPro" id="IPR005764">
    <property type="entry name" value="Ade_phspho_trans"/>
</dbReference>
<dbReference type="NCBIfam" id="NF002636">
    <property type="entry name" value="PRK02304.1-5"/>
    <property type="match status" value="1"/>
</dbReference>
<dbReference type="EC" id="2.4.2.7" evidence="7"/>
<reference evidence="14" key="1">
    <citation type="journal article" date="2023" name="G3 (Bethesda)">
        <title>Whole genome assembly and annotation of the endangered Caribbean coral Acropora cervicornis.</title>
        <authorList>
            <person name="Selwyn J.D."/>
            <person name="Vollmer S.V."/>
        </authorList>
    </citation>
    <scope>NUCLEOTIDE SEQUENCE</scope>
    <source>
        <strain evidence="14">K2</strain>
    </source>
</reference>
<name>A0AAD9QG94_ACRCE</name>
<feature type="domain" description="Phosphoribosyltransferase" evidence="13">
    <location>
        <begin position="46"/>
        <end position="166"/>
    </location>
</feature>
<evidence type="ECO:0000259" key="13">
    <source>
        <dbReference type="Pfam" id="PF00156"/>
    </source>
</evidence>
<dbReference type="SUPFAM" id="SSF53271">
    <property type="entry name" value="PRTase-like"/>
    <property type="match status" value="1"/>
</dbReference>
<dbReference type="NCBIfam" id="NF002634">
    <property type="entry name" value="PRK02304.1-3"/>
    <property type="match status" value="1"/>
</dbReference>
<keyword evidence="11" id="KW-0808">Transferase</keyword>